<proteinExistence type="predicted"/>
<dbReference type="RefSeq" id="XP_001580954.1">
    <property type="nucleotide sequence ID" value="XM_001580904.1"/>
</dbReference>
<dbReference type="VEuPathDB" id="TrichDB:TVAG_402220"/>
<dbReference type="InParanoid" id="A2DHX9"/>
<evidence type="ECO:0000259" key="1">
    <source>
        <dbReference type="Pfam" id="PF10416"/>
    </source>
</evidence>
<organism evidence="2 3">
    <name type="scientific">Trichomonas vaginalis (strain ATCC PRA-98 / G3)</name>
    <dbReference type="NCBI Taxonomy" id="412133"/>
    <lineage>
        <taxon>Eukaryota</taxon>
        <taxon>Metamonada</taxon>
        <taxon>Parabasalia</taxon>
        <taxon>Trichomonadida</taxon>
        <taxon>Trichomonadidae</taxon>
        <taxon>Trichomonas</taxon>
    </lineage>
</organism>
<keyword evidence="3" id="KW-1185">Reference proteome</keyword>
<dbReference type="Pfam" id="PF10416">
    <property type="entry name" value="IBD"/>
    <property type="match status" value="1"/>
</dbReference>
<evidence type="ECO:0000313" key="2">
    <source>
        <dbReference type="EMBL" id="EAY19968.1"/>
    </source>
</evidence>
<accession>A2DHX9</accession>
<sequence>MPETPTYWELLNNCDQDTYQDLQKKLSSSECRNCRNKRLDNFNEMLDEIKTYTNKSDGDDWKRCLVCGVCFLSDGIAINTHQLSILIGKCKSSINGSLHRLKYVPFPCSNAASQELVGLIPKLKVNYSELRQWTLRKKGMMTPQPTVRETKPLPTPIFITPQPKPKVEPLVPQNPDEIKTEDIFYDDPIMLPMNSWNDEFEISTPTTSYENSVFLDDFI</sequence>
<name>A2DHX9_TRIV3</name>
<dbReference type="AlphaFoldDB" id="A2DHX9"/>
<reference evidence="2" key="1">
    <citation type="submission" date="2006-10" db="EMBL/GenBank/DDBJ databases">
        <authorList>
            <person name="Amadeo P."/>
            <person name="Zhao Q."/>
            <person name="Wortman J."/>
            <person name="Fraser-Liggett C."/>
            <person name="Carlton J."/>
        </authorList>
    </citation>
    <scope>NUCLEOTIDE SEQUENCE</scope>
    <source>
        <strain evidence="2">G3</strain>
    </source>
</reference>
<reference evidence="2" key="2">
    <citation type="journal article" date="2007" name="Science">
        <title>Draft genome sequence of the sexually transmitted pathogen Trichomonas vaginalis.</title>
        <authorList>
            <person name="Carlton J.M."/>
            <person name="Hirt R.P."/>
            <person name="Silva J.C."/>
            <person name="Delcher A.L."/>
            <person name="Schatz M."/>
            <person name="Zhao Q."/>
            <person name="Wortman J.R."/>
            <person name="Bidwell S.L."/>
            <person name="Alsmark U.C.M."/>
            <person name="Besteiro S."/>
            <person name="Sicheritz-Ponten T."/>
            <person name="Noel C.J."/>
            <person name="Dacks J.B."/>
            <person name="Foster P.G."/>
            <person name="Simillion C."/>
            <person name="Van de Peer Y."/>
            <person name="Miranda-Saavedra D."/>
            <person name="Barton G.J."/>
            <person name="Westrop G.D."/>
            <person name="Mueller S."/>
            <person name="Dessi D."/>
            <person name="Fiori P.L."/>
            <person name="Ren Q."/>
            <person name="Paulsen I."/>
            <person name="Zhang H."/>
            <person name="Bastida-Corcuera F.D."/>
            <person name="Simoes-Barbosa A."/>
            <person name="Brown M.T."/>
            <person name="Hayes R.D."/>
            <person name="Mukherjee M."/>
            <person name="Okumura C.Y."/>
            <person name="Schneider R."/>
            <person name="Smith A.J."/>
            <person name="Vanacova S."/>
            <person name="Villalvazo M."/>
            <person name="Haas B.J."/>
            <person name="Pertea M."/>
            <person name="Feldblyum T.V."/>
            <person name="Utterback T.R."/>
            <person name="Shu C.L."/>
            <person name="Osoegawa K."/>
            <person name="de Jong P.J."/>
            <person name="Hrdy I."/>
            <person name="Horvathova L."/>
            <person name="Zubacova Z."/>
            <person name="Dolezal P."/>
            <person name="Malik S.B."/>
            <person name="Logsdon J.M. Jr."/>
            <person name="Henze K."/>
            <person name="Gupta A."/>
            <person name="Wang C.C."/>
            <person name="Dunne R.L."/>
            <person name="Upcroft J.A."/>
            <person name="Upcroft P."/>
            <person name="White O."/>
            <person name="Salzberg S.L."/>
            <person name="Tang P."/>
            <person name="Chiu C.-H."/>
            <person name="Lee Y.-S."/>
            <person name="Embley T.M."/>
            <person name="Coombs G.H."/>
            <person name="Mottram J.C."/>
            <person name="Tachezy J."/>
            <person name="Fraser-Liggett C.M."/>
            <person name="Johnson P.J."/>
        </authorList>
    </citation>
    <scope>NUCLEOTIDE SEQUENCE [LARGE SCALE GENOMIC DNA]</scope>
    <source>
        <strain evidence="2">G3</strain>
    </source>
</reference>
<dbReference type="OrthoDB" id="10490413at2759"/>
<dbReference type="Proteomes" id="UP000001542">
    <property type="component" value="Unassembled WGS sequence"/>
</dbReference>
<gene>
    <name evidence="2" type="ORF">TVAG_402220</name>
</gene>
<dbReference type="EMBL" id="DS113202">
    <property type="protein sequence ID" value="EAY19968.1"/>
    <property type="molecule type" value="Genomic_DNA"/>
</dbReference>
<dbReference type="InterPro" id="IPR018845">
    <property type="entry name" value="Initiator-bd"/>
</dbReference>
<evidence type="ECO:0000313" key="3">
    <source>
        <dbReference type="Proteomes" id="UP000001542"/>
    </source>
</evidence>
<dbReference type="VEuPathDB" id="TrichDB:TVAGG3_0271760"/>
<feature type="domain" description="Initiator binding" evidence="1">
    <location>
        <begin position="15"/>
        <end position="138"/>
    </location>
</feature>
<dbReference type="KEGG" id="tva:5465498"/>
<protein>
    <recommendedName>
        <fullName evidence="1">Initiator binding domain-containing protein</fullName>
    </recommendedName>
</protein>